<comment type="caution">
    <text evidence="1">The sequence shown here is derived from an EMBL/GenBank/DDBJ whole genome shotgun (WGS) entry which is preliminary data.</text>
</comment>
<name>A0ABT9V0Y5_9BACL</name>
<proteinExistence type="predicted"/>
<evidence type="ECO:0000313" key="2">
    <source>
        <dbReference type="Proteomes" id="UP001231362"/>
    </source>
</evidence>
<sequence length="32" mass="3583">MMLWEVGLDAKGPNSLIETLAKEILLEKLAKK</sequence>
<organism evidence="1 2">
    <name type="scientific">Anoxybacillus andreesenii</name>
    <dbReference type="NCBI Taxonomy" id="1325932"/>
    <lineage>
        <taxon>Bacteria</taxon>
        <taxon>Bacillati</taxon>
        <taxon>Bacillota</taxon>
        <taxon>Bacilli</taxon>
        <taxon>Bacillales</taxon>
        <taxon>Anoxybacillaceae</taxon>
        <taxon>Anoxybacillus</taxon>
    </lineage>
</organism>
<keyword evidence="2" id="KW-1185">Reference proteome</keyword>
<evidence type="ECO:0000313" key="1">
    <source>
        <dbReference type="EMBL" id="MDQ0154547.1"/>
    </source>
</evidence>
<reference evidence="1 2" key="1">
    <citation type="submission" date="2023-07" db="EMBL/GenBank/DDBJ databases">
        <title>Genomic Encyclopedia of Type Strains, Phase IV (KMG-IV): sequencing the most valuable type-strain genomes for metagenomic binning, comparative biology and taxonomic classification.</title>
        <authorList>
            <person name="Goeker M."/>
        </authorList>
    </citation>
    <scope>NUCLEOTIDE SEQUENCE [LARGE SCALE GENOMIC DNA]</scope>
    <source>
        <strain evidence="1 2">DSM 23948</strain>
    </source>
</reference>
<dbReference type="Proteomes" id="UP001231362">
    <property type="component" value="Unassembled WGS sequence"/>
</dbReference>
<protein>
    <submittedName>
        <fullName evidence="1">Uncharacterized protein</fullName>
    </submittedName>
</protein>
<gene>
    <name evidence="1" type="ORF">J2S07_000851</name>
</gene>
<accession>A0ABT9V0Y5</accession>
<dbReference type="EMBL" id="JAUSTU010000003">
    <property type="protein sequence ID" value="MDQ0154547.1"/>
    <property type="molecule type" value="Genomic_DNA"/>
</dbReference>